<dbReference type="Proteomes" id="UP000653730">
    <property type="component" value="Unassembled WGS sequence"/>
</dbReference>
<evidence type="ECO:0000256" key="1">
    <source>
        <dbReference type="SAM" id="SignalP"/>
    </source>
</evidence>
<protein>
    <submittedName>
        <fullName evidence="2">RHS repeat protein</fullName>
    </submittedName>
</protein>
<evidence type="ECO:0000313" key="3">
    <source>
        <dbReference type="Proteomes" id="UP000653730"/>
    </source>
</evidence>
<feature type="chain" id="PRO_5037402823" evidence="1">
    <location>
        <begin position="20"/>
        <end position="1107"/>
    </location>
</feature>
<accession>A0A926JRB4</accession>
<sequence length="1107" mass="123164">MKKLLLILVVFIPNYLALAQSSSEITSLNPTLQNYLPPSPEVSAMMKFGDIPVGEATGIPDISIPVYSYNHPSNGLKLDVSLSYHAGGIKLNEPSSSVGIGWALTAGGVVSRMVRGIYDEKPNVGFIYQDELPDEIDGNSPGTVSLRPYNNMYGNVLDNQSDIFSYSFGGKSGKFMLGKNNDILVLNRSKIRIEKTIGTVTIYGSNVQLIKSFTITDEDGMKYVFSAYESTVNLGDGVSNKYTSSWYLTKIISPKASASATSINFEYESDGINNYNTSQYKSTHRRIDGTGNEIMSGGTASQNLITRFLKKITFPNGVIMTFDYETNGVDNAIGRHLKKITVTDGENTQGFLLEQDYSLNRSTLKKVTSFGGSETNTDTPYTFEYTGSLPDRYSSIPDHWGYYRGSGGSWIPREIVRGGFGKGIYELSGGDRDTDPDHVKKGVLRKMTYPTGGYTIFDMEANEAEDNWLDQDFTVTVPGPAYRNKSASAYVSSDAPYKSIIADIPFEGENNTITTMEMTVSSGTALECHGDCKIVAEIYKSSDLSIANLVSVQEVPYNSYGSSKSFSLSNLIKGNNYKAVLYTTGLTDYSTYVMINWREQMPGDTHQETYRHKQPYVGGLRVKKITDYDGVHSTPAKTRTYEYVMEDGETSSGTLGVYPQYSYAAFYDNLSNPNNGAYTPPITPPEIYLWTESNVIVRTSSPLFDLSTINGSPVVYKRVVIKTVADGISQGKEAKYFTSFADFRPVRTTSFPFVPIQVDAWNYGLLKKHLIYDKQGNLLKKTVNTYGYSQGSYFQDPIRRENFRSITISPVKFFTGAYEPRSSETPPLGMPIYFLSRSFNPKTSRVDLKQTIDSTFSGGTPVVVEKNYTYTPNYFSLKTQNTITSEGKILNRYFTYAYDELGTTNDPGGAHQKLIDNNEIHTVTRETTKIKETTNANEVPLVSLRTKYKIQGNQVFPDEILTSKGTAPLSPHVQYHKYDSYGNPEEVSLVSGPHIVYLWGYNGQQLIAKIENVTSYSSIPSGLVTAAKNASNTGTETSLIAALNDIRKALPKSHVTTYTYKPLVGITTITDPMGEETTYTYDDFNRLEFIKDETNKLLEEYKYHYKN</sequence>
<name>A0A926JRB4_9FLAO</name>
<comment type="caution">
    <text evidence="2">The sequence shown here is derived from an EMBL/GenBank/DDBJ whole genome shotgun (WGS) entry which is preliminary data.</text>
</comment>
<gene>
    <name evidence="2" type="ORF">IBL28_07765</name>
</gene>
<keyword evidence="3" id="KW-1185">Reference proteome</keyword>
<proteinExistence type="predicted"/>
<dbReference type="Pfam" id="PF05593">
    <property type="entry name" value="RHS_repeat"/>
    <property type="match status" value="1"/>
</dbReference>
<keyword evidence="1" id="KW-0732">Signal</keyword>
<dbReference type="InterPro" id="IPR031325">
    <property type="entry name" value="RHS_repeat"/>
</dbReference>
<dbReference type="Gene3D" id="2.180.10.10">
    <property type="entry name" value="RHS repeat-associated core"/>
    <property type="match status" value="1"/>
</dbReference>
<organism evidence="2 3">
    <name type="scientific">Sinomicrobium weinanense</name>
    <dbReference type="NCBI Taxonomy" id="2842200"/>
    <lineage>
        <taxon>Bacteria</taxon>
        <taxon>Pseudomonadati</taxon>
        <taxon>Bacteroidota</taxon>
        <taxon>Flavobacteriia</taxon>
        <taxon>Flavobacteriales</taxon>
        <taxon>Flavobacteriaceae</taxon>
        <taxon>Sinomicrobium</taxon>
    </lineage>
</organism>
<dbReference type="AlphaFoldDB" id="A0A926JRB4"/>
<reference evidence="2 3" key="1">
    <citation type="submission" date="2020-09" db="EMBL/GenBank/DDBJ databases">
        <title>Sinomicrobium weinanense sp. nov., a halophilic bacteria isolated from saline-alkali soil.</title>
        <authorList>
            <person name="Wu P."/>
            <person name="Ren H."/>
            <person name="Mei Y."/>
            <person name="Liang Y."/>
            <person name="Chen Z."/>
        </authorList>
    </citation>
    <scope>NUCLEOTIDE SEQUENCE [LARGE SCALE GENOMIC DNA]</scope>
    <source>
        <strain evidence="2 3">FJxs</strain>
    </source>
</reference>
<evidence type="ECO:0000313" key="2">
    <source>
        <dbReference type="EMBL" id="MBC9795858.1"/>
    </source>
</evidence>
<dbReference type="RefSeq" id="WP_187965009.1">
    <property type="nucleotide sequence ID" value="NZ_JACVDC010000016.1"/>
</dbReference>
<dbReference type="EMBL" id="JACVDC010000016">
    <property type="protein sequence ID" value="MBC9795858.1"/>
    <property type="molecule type" value="Genomic_DNA"/>
</dbReference>
<feature type="signal peptide" evidence="1">
    <location>
        <begin position="1"/>
        <end position="19"/>
    </location>
</feature>